<keyword evidence="2" id="KW-1185">Reference proteome</keyword>
<dbReference type="AlphaFoldDB" id="A0A8S1RRC1"/>
<gene>
    <name evidence="1" type="ORF">PSON_ATCC_30995.1.T2470008</name>
</gene>
<proteinExistence type="predicted"/>
<accession>A0A8S1RRC1</accession>
<dbReference type="Proteomes" id="UP000692954">
    <property type="component" value="Unassembled WGS sequence"/>
</dbReference>
<organism evidence="1 2">
    <name type="scientific">Paramecium sonneborni</name>
    <dbReference type="NCBI Taxonomy" id="65129"/>
    <lineage>
        <taxon>Eukaryota</taxon>
        <taxon>Sar</taxon>
        <taxon>Alveolata</taxon>
        <taxon>Ciliophora</taxon>
        <taxon>Intramacronucleata</taxon>
        <taxon>Oligohymenophorea</taxon>
        <taxon>Peniculida</taxon>
        <taxon>Parameciidae</taxon>
        <taxon>Paramecium</taxon>
    </lineage>
</organism>
<protein>
    <submittedName>
        <fullName evidence="1">Uncharacterized protein</fullName>
    </submittedName>
</protein>
<dbReference type="EMBL" id="CAJJDN010000247">
    <property type="protein sequence ID" value="CAD8129850.1"/>
    <property type="molecule type" value="Genomic_DNA"/>
</dbReference>
<sequence length="154" mass="18812">MLLIFQKANVLLFFIRVDRTIEQNYSKQIQIMQKQEYNYYSFQELEKNLCQHSELQQLLIYNKEANLLSNLMNQIDWPDQLSISIKQYQQKLNQLTNNNKDVLLKIYFNYSRECYTHQINLTQLYISQQIEEYELNLARQRISNYQNELNLLKQ</sequence>
<name>A0A8S1RRC1_9CILI</name>
<reference evidence="1" key="1">
    <citation type="submission" date="2021-01" db="EMBL/GenBank/DDBJ databases">
        <authorList>
            <consortium name="Genoscope - CEA"/>
            <person name="William W."/>
        </authorList>
    </citation>
    <scope>NUCLEOTIDE SEQUENCE</scope>
</reference>
<evidence type="ECO:0000313" key="2">
    <source>
        <dbReference type="Proteomes" id="UP000692954"/>
    </source>
</evidence>
<comment type="caution">
    <text evidence="1">The sequence shown here is derived from an EMBL/GenBank/DDBJ whole genome shotgun (WGS) entry which is preliminary data.</text>
</comment>
<evidence type="ECO:0000313" key="1">
    <source>
        <dbReference type="EMBL" id="CAD8129850.1"/>
    </source>
</evidence>